<reference evidence="9 10" key="1">
    <citation type="submission" date="2019-02" db="EMBL/GenBank/DDBJ databases">
        <title>Deep-cultivation of Planctomycetes and their phenomic and genomic characterization uncovers novel biology.</title>
        <authorList>
            <person name="Wiegand S."/>
            <person name="Jogler M."/>
            <person name="Boedeker C."/>
            <person name="Pinto D."/>
            <person name="Vollmers J."/>
            <person name="Rivas-Marin E."/>
            <person name="Kohn T."/>
            <person name="Peeters S.H."/>
            <person name="Heuer A."/>
            <person name="Rast P."/>
            <person name="Oberbeckmann S."/>
            <person name="Bunk B."/>
            <person name="Jeske O."/>
            <person name="Meyerdierks A."/>
            <person name="Storesund J.E."/>
            <person name="Kallscheuer N."/>
            <person name="Luecker S."/>
            <person name="Lage O.M."/>
            <person name="Pohl T."/>
            <person name="Merkel B.J."/>
            <person name="Hornburger P."/>
            <person name="Mueller R.-W."/>
            <person name="Bruemmer F."/>
            <person name="Labrenz M."/>
            <person name="Spormann A.M."/>
            <person name="Op Den Camp H."/>
            <person name="Overmann J."/>
            <person name="Amann R."/>
            <person name="Jetten M.S.M."/>
            <person name="Mascher T."/>
            <person name="Medema M.H."/>
            <person name="Devos D.P."/>
            <person name="Kaster A.-K."/>
            <person name="Ovreas L."/>
            <person name="Rohde M."/>
            <person name="Galperin M.Y."/>
            <person name="Jogler C."/>
        </authorList>
    </citation>
    <scope>NUCLEOTIDE SEQUENCE [LARGE SCALE GENOMIC DNA]</scope>
    <source>
        <strain evidence="9 10">Poly59</strain>
    </source>
</reference>
<organism evidence="9 10">
    <name type="scientific">Rubripirellula reticaptiva</name>
    <dbReference type="NCBI Taxonomy" id="2528013"/>
    <lineage>
        <taxon>Bacteria</taxon>
        <taxon>Pseudomonadati</taxon>
        <taxon>Planctomycetota</taxon>
        <taxon>Planctomycetia</taxon>
        <taxon>Pirellulales</taxon>
        <taxon>Pirellulaceae</taxon>
        <taxon>Rubripirellula</taxon>
    </lineage>
</organism>
<comment type="caution">
    <text evidence="9">The sequence shown here is derived from an EMBL/GenBank/DDBJ whole genome shotgun (WGS) entry which is preliminary data.</text>
</comment>
<keyword evidence="3 9" id="KW-0418">Kinase</keyword>
<evidence type="ECO:0000256" key="1">
    <source>
        <dbReference type="ARBA" id="ARBA00022679"/>
    </source>
</evidence>
<dbReference type="Gene3D" id="3.30.200.20">
    <property type="entry name" value="Phosphorylase Kinase, domain 1"/>
    <property type="match status" value="1"/>
</dbReference>
<name>A0A5C6F3Y3_9BACT</name>
<feature type="compositionally biased region" description="Low complexity" evidence="6">
    <location>
        <begin position="442"/>
        <end position="457"/>
    </location>
</feature>
<dbReference type="OrthoDB" id="6111975at2"/>
<dbReference type="InterPro" id="IPR000719">
    <property type="entry name" value="Prot_kinase_dom"/>
</dbReference>
<evidence type="ECO:0000313" key="10">
    <source>
        <dbReference type="Proteomes" id="UP000317977"/>
    </source>
</evidence>
<evidence type="ECO:0000256" key="5">
    <source>
        <dbReference type="PROSITE-ProRule" id="PRU10141"/>
    </source>
</evidence>
<dbReference type="PANTHER" id="PTHR43289">
    <property type="entry name" value="MITOGEN-ACTIVATED PROTEIN KINASE KINASE KINASE 20-RELATED"/>
    <property type="match status" value="1"/>
</dbReference>
<keyword evidence="7" id="KW-0812">Transmembrane</keyword>
<feature type="compositionally biased region" description="Basic and acidic residues" evidence="6">
    <location>
        <begin position="491"/>
        <end position="503"/>
    </location>
</feature>
<keyword evidence="1 9" id="KW-0808">Transferase</keyword>
<dbReference type="SUPFAM" id="SSF56112">
    <property type="entry name" value="Protein kinase-like (PK-like)"/>
    <property type="match status" value="1"/>
</dbReference>
<feature type="compositionally biased region" description="Low complexity" evidence="6">
    <location>
        <begin position="505"/>
        <end position="519"/>
    </location>
</feature>
<keyword evidence="7" id="KW-1133">Transmembrane helix</keyword>
<feature type="region of interest" description="Disordered" evidence="6">
    <location>
        <begin position="733"/>
        <end position="753"/>
    </location>
</feature>
<keyword evidence="7" id="KW-0472">Membrane</keyword>
<dbReference type="PANTHER" id="PTHR43289:SF34">
    <property type="entry name" value="SERINE_THREONINE-PROTEIN KINASE YBDM-RELATED"/>
    <property type="match status" value="1"/>
</dbReference>
<dbReference type="PROSITE" id="PS00107">
    <property type="entry name" value="PROTEIN_KINASE_ATP"/>
    <property type="match status" value="1"/>
</dbReference>
<dbReference type="Pfam" id="PF00069">
    <property type="entry name" value="Pkinase"/>
    <property type="match status" value="1"/>
</dbReference>
<dbReference type="EMBL" id="SJPX01000002">
    <property type="protein sequence ID" value="TWU55244.1"/>
    <property type="molecule type" value="Genomic_DNA"/>
</dbReference>
<sequence length="753" mass="81041">MSAAVSYDFLESPTQAGDLGVLGHYRIISELGRGGMGFVFRAEDIKLKRSVALKVMNQKIAAVPNSRKRFLTEARSMAAIHHDNVVTIFEVGESKGTPFMAMEMLAGQTLESYNKSNPNLSFETIIEFASQIARGLAAAHAKGIVHRDIKPANIWIQEGVGRVKILDFGLALASTPVDQLAGRGAVIGTPGYLAPEQARSDPMDDRSDLYSLGVVLYEMCTGKLPIQAKSVPGQLVSILAHRPQPIQEINPAIPQPLCDLVHKLLRKEPRARVSSALRLQDELERVGEECQKTTETAQAINRLKEGLSEVVTKKSAVSTFDLIDEPEEIHDPLANLPQTPIAMVPPAAISGAMSTARPVNPKSIKQSASDAAPSWQVYLPIIAIVAVLLIALPVLTYFFTTFGRSTEAYVVDQASGPFPTQNLNTAPEPEVSPKTNQPPSPNQQNPNGGKWKRNNGNANGGNGNSNGNGDKNSNNRNGNSQNGNGGGSNKGTEKGNGADKPKGNPESSPSNPQSSPMIPTAESVTVSKMPAPEAVRNRPDPEPESMPAEEPAVESHWEVISTIDGRGADAMVQNGGVSEKLGKRPSFGVRTRNGIPINHSYLRFDLEKVKHLRKHVIKSGLILTVVGSKHPAGAALQVYGISDVGIWNEAKLEWDQTPSSDAAPKTLSQFPLLAEISVPEEPNPEDAGTNQVKISDQRITDFIAESDGLVTFAITGEWGQAQLRFVSREKSSDEAPQLLLDVPNNVPNRNNNN</sequence>
<gene>
    <name evidence="9" type="primary">pkn1_4</name>
    <name evidence="9" type="ORF">Poly59_15410</name>
</gene>
<dbReference type="InterPro" id="IPR011009">
    <property type="entry name" value="Kinase-like_dom_sf"/>
</dbReference>
<evidence type="ECO:0000256" key="2">
    <source>
        <dbReference type="ARBA" id="ARBA00022741"/>
    </source>
</evidence>
<dbReference type="InterPro" id="IPR017441">
    <property type="entry name" value="Protein_kinase_ATP_BS"/>
</dbReference>
<feature type="region of interest" description="Disordered" evidence="6">
    <location>
        <begin position="420"/>
        <end position="553"/>
    </location>
</feature>
<evidence type="ECO:0000256" key="4">
    <source>
        <dbReference type="ARBA" id="ARBA00022840"/>
    </source>
</evidence>
<evidence type="ECO:0000259" key="8">
    <source>
        <dbReference type="PROSITE" id="PS50011"/>
    </source>
</evidence>
<feature type="compositionally biased region" description="Low complexity" evidence="6">
    <location>
        <begin position="467"/>
        <end position="482"/>
    </location>
</feature>
<evidence type="ECO:0000256" key="3">
    <source>
        <dbReference type="ARBA" id="ARBA00022777"/>
    </source>
</evidence>
<protein>
    <submittedName>
        <fullName evidence="9">Serine/threonine-protein kinase Pkn1</fullName>
        <ecNumber evidence="9">2.7.11.1</ecNumber>
    </submittedName>
</protein>
<proteinExistence type="predicted"/>
<dbReference type="SMART" id="SM00220">
    <property type="entry name" value="S_TKc"/>
    <property type="match status" value="1"/>
</dbReference>
<evidence type="ECO:0000313" key="9">
    <source>
        <dbReference type="EMBL" id="TWU55244.1"/>
    </source>
</evidence>
<feature type="domain" description="Protein kinase" evidence="8">
    <location>
        <begin position="25"/>
        <end position="284"/>
    </location>
</feature>
<dbReference type="CDD" id="cd14014">
    <property type="entry name" value="STKc_PknB_like"/>
    <property type="match status" value="1"/>
</dbReference>
<keyword evidence="2 5" id="KW-0547">Nucleotide-binding</keyword>
<keyword evidence="4 5" id="KW-0067">ATP-binding</keyword>
<dbReference type="GO" id="GO:0004674">
    <property type="term" value="F:protein serine/threonine kinase activity"/>
    <property type="evidence" value="ECO:0007669"/>
    <property type="project" value="UniProtKB-EC"/>
</dbReference>
<dbReference type="PROSITE" id="PS50011">
    <property type="entry name" value="PROTEIN_KINASE_DOM"/>
    <property type="match status" value="1"/>
</dbReference>
<evidence type="ECO:0000256" key="7">
    <source>
        <dbReference type="SAM" id="Phobius"/>
    </source>
</evidence>
<dbReference type="Gene3D" id="1.10.510.10">
    <property type="entry name" value="Transferase(Phosphotransferase) domain 1"/>
    <property type="match status" value="1"/>
</dbReference>
<evidence type="ECO:0000256" key="6">
    <source>
        <dbReference type="SAM" id="MobiDB-lite"/>
    </source>
</evidence>
<dbReference type="GO" id="GO:0005524">
    <property type="term" value="F:ATP binding"/>
    <property type="evidence" value="ECO:0007669"/>
    <property type="project" value="UniProtKB-UniRule"/>
</dbReference>
<feature type="compositionally biased region" description="Low complexity" evidence="6">
    <location>
        <begin position="742"/>
        <end position="753"/>
    </location>
</feature>
<dbReference type="EC" id="2.7.11.1" evidence="9"/>
<keyword evidence="10" id="KW-1185">Reference proteome</keyword>
<dbReference type="Proteomes" id="UP000317977">
    <property type="component" value="Unassembled WGS sequence"/>
</dbReference>
<accession>A0A5C6F3Y3</accession>
<feature type="transmembrane region" description="Helical" evidence="7">
    <location>
        <begin position="377"/>
        <end position="399"/>
    </location>
</feature>
<feature type="binding site" evidence="5">
    <location>
        <position position="54"/>
    </location>
    <ligand>
        <name>ATP</name>
        <dbReference type="ChEBI" id="CHEBI:30616"/>
    </ligand>
</feature>
<dbReference type="AlphaFoldDB" id="A0A5C6F3Y3"/>